<dbReference type="AlphaFoldDB" id="B4J8H4"/>
<reference evidence="4 5" key="1">
    <citation type="journal article" date="2007" name="Nature">
        <title>Evolution of genes and genomes on the Drosophila phylogeny.</title>
        <authorList>
            <consortium name="Drosophila 12 Genomes Consortium"/>
            <person name="Clark A.G."/>
            <person name="Eisen M.B."/>
            <person name="Smith D.R."/>
            <person name="Bergman C.M."/>
            <person name="Oliver B."/>
            <person name="Markow T.A."/>
            <person name="Kaufman T.C."/>
            <person name="Kellis M."/>
            <person name="Gelbart W."/>
            <person name="Iyer V.N."/>
            <person name="Pollard D.A."/>
            <person name="Sackton T.B."/>
            <person name="Larracuente A.M."/>
            <person name="Singh N.D."/>
            <person name="Abad J.P."/>
            <person name="Abt D.N."/>
            <person name="Adryan B."/>
            <person name="Aguade M."/>
            <person name="Akashi H."/>
            <person name="Anderson W.W."/>
            <person name="Aquadro C.F."/>
            <person name="Ardell D.H."/>
            <person name="Arguello R."/>
            <person name="Artieri C.G."/>
            <person name="Barbash D.A."/>
            <person name="Barker D."/>
            <person name="Barsanti P."/>
            <person name="Batterham P."/>
            <person name="Batzoglou S."/>
            <person name="Begun D."/>
            <person name="Bhutkar A."/>
            <person name="Blanco E."/>
            <person name="Bosak S.A."/>
            <person name="Bradley R.K."/>
            <person name="Brand A.D."/>
            <person name="Brent M.R."/>
            <person name="Brooks A.N."/>
            <person name="Brown R.H."/>
            <person name="Butlin R.K."/>
            <person name="Caggese C."/>
            <person name="Calvi B.R."/>
            <person name="Bernardo de Carvalho A."/>
            <person name="Caspi A."/>
            <person name="Castrezana S."/>
            <person name="Celniker S.E."/>
            <person name="Chang J.L."/>
            <person name="Chapple C."/>
            <person name="Chatterji S."/>
            <person name="Chinwalla A."/>
            <person name="Civetta A."/>
            <person name="Clifton S.W."/>
            <person name="Comeron J.M."/>
            <person name="Costello J.C."/>
            <person name="Coyne J.A."/>
            <person name="Daub J."/>
            <person name="David R.G."/>
            <person name="Delcher A.L."/>
            <person name="Delehaunty K."/>
            <person name="Do C.B."/>
            <person name="Ebling H."/>
            <person name="Edwards K."/>
            <person name="Eickbush T."/>
            <person name="Evans J.D."/>
            <person name="Filipski A."/>
            <person name="Findeiss S."/>
            <person name="Freyhult E."/>
            <person name="Fulton L."/>
            <person name="Fulton R."/>
            <person name="Garcia A.C."/>
            <person name="Gardiner A."/>
            <person name="Garfield D.A."/>
            <person name="Garvin B.E."/>
            <person name="Gibson G."/>
            <person name="Gilbert D."/>
            <person name="Gnerre S."/>
            <person name="Godfrey J."/>
            <person name="Good R."/>
            <person name="Gotea V."/>
            <person name="Gravely B."/>
            <person name="Greenberg A.J."/>
            <person name="Griffiths-Jones S."/>
            <person name="Gross S."/>
            <person name="Guigo R."/>
            <person name="Gustafson E.A."/>
            <person name="Haerty W."/>
            <person name="Hahn M.W."/>
            <person name="Halligan D.L."/>
            <person name="Halpern A.L."/>
            <person name="Halter G.M."/>
            <person name="Han M.V."/>
            <person name="Heger A."/>
            <person name="Hillier L."/>
            <person name="Hinrichs A.S."/>
            <person name="Holmes I."/>
            <person name="Hoskins R.A."/>
            <person name="Hubisz M.J."/>
            <person name="Hultmark D."/>
            <person name="Huntley M.A."/>
            <person name="Jaffe D.B."/>
            <person name="Jagadeeshan S."/>
            <person name="Jeck W.R."/>
            <person name="Johnson J."/>
            <person name="Jones C.D."/>
            <person name="Jordan W.C."/>
            <person name="Karpen G.H."/>
            <person name="Kataoka E."/>
            <person name="Keightley P.D."/>
            <person name="Kheradpour P."/>
            <person name="Kirkness E.F."/>
            <person name="Koerich L.B."/>
            <person name="Kristiansen K."/>
            <person name="Kudrna D."/>
            <person name="Kulathinal R.J."/>
            <person name="Kumar S."/>
            <person name="Kwok R."/>
            <person name="Lander E."/>
            <person name="Langley C.H."/>
            <person name="Lapoint R."/>
            <person name="Lazzaro B.P."/>
            <person name="Lee S.J."/>
            <person name="Levesque L."/>
            <person name="Li R."/>
            <person name="Lin C.F."/>
            <person name="Lin M.F."/>
            <person name="Lindblad-Toh K."/>
            <person name="Llopart A."/>
            <person name="Long M."/>
            <person name="Low L."/>
            <person name="Lozovsky E."/>
            <person name="Lu J."/>
            <person name="Luo M."/>
            <person name="Machado C.A."/>
            <person name="Makalowski W."/>
            <person name="Marzo M."/>
            <person name="Matsuda M."/>
            <person name="Matzkin L."/>
            <person name="McAllister B."/>
            <person name="McBride C.S."/>
            <person name="McKernan B."/>
            <person name="McKernan K."/>
            <person name="Mendez-Lago M."/>
            <person name="Minx P."/>
            <person name="Mollenhauer M.U."/>
            <person name="Montooth K."/>
            <person name="Mount S.M."/>
            <person name="Mu X."/>
            <person name="Myers E."/>
            <person name="Negre B."/>
            <person name="Newfeld S."/>
            <person name="Nielsen R."/>
            <person name="Noor M.A."/>
            <person name="O'Grady P."/>
            <person name="Pachter L."/>
            <person name="Papaceit M."/>
            <person name="Parisi M.J."/>
            <person name="Parisi M."/>
            <person name="Parts L."/>
            <person name="Pedersen J.S."/>
            <person name="Pesole G."/>
            <person name="Phillippy A.M."/>
            <person name="Ponting C.P."/>
            <person name="Pop M."/>
            <person name="Porcelli D."/>
            <person name="Powell J.R."/>
            <person name="Prohaska S."/>
            <person name="Pruitt K."/>
            <person name="Puig M."/>
            <person name="Quesneville H."/>
            <person name="Ram K.R."/>
            <person name="Rand D."/>
            <person name="Rasmussen M.D."/>
            <person name="Reed L.K."/>
            <person name="Reenan R."/>
            <person name="Reily A."/>
            <person name="Remington K.A."/>
            <person name="Rieger T.T."/>
            <person name="Ritchie M.G."/>
            <person name="Robin C."/>
            <person name="Rogers Y.H."/>
            <person name="Rohde C."/>
            <person name="Rozas J."/>
            <person name="Rubenfield M.J."/>
            <person name="Ruiz A."/>
            <person name="Russo S."/>
            <person name="Salzberg S.L."/>
            <person name="Sanchez-Gracia A."/>
            <person name="Saranga D.J."/>
            <person name="Sato H."/>
            <person name="Schaeffer S.W."/>
            <person name="Schatz M.C."/>
            <person name="Schlenke T."/>
            <person name="Schwartz R."/>
            <person name="Segarra C."/>
            <person name="Singh R.S."/>
            <person name="Sirot L."/>
            <person name="Sirota M."/>
            <person name="Sisneros N.B."/>
            <person name="Smith C.D."/>
            <person name="Smith T.F."/>
            <person name="Spieth J."/>
            <person name="Stage D.E."/>
            <person name="Stark A."/>
            <person name="Stephan W."/>
            <person name="Strausberg R.L."/>
            <person name="Strempel S."/>
            <person name="Sturgill D."/>
            <person name="Sutton G."/>
            <person name="Sutton G.G."/>
            <person name="Tao W."/>
            <person name="Teichmann S."/>
            <person name="Tobari Y.N."/>
            <person name="Tomimura Y."/>
            <person name="Tsolas J.M."/>
            <person name="Valente V.L."/>
            <person name="Venter E."/>
            <person name="Venter J.C."/>
            <person name="Vicario S."/>
            <person name="Vieira F.G."/>
            <person name="Vilella A.J."/>
            <person name="Villasante A."/>
            <person name="Walenz B."/>
            <person name="Wang J."/>
            <person name="Wasserman M."/>
            <person name="Watts T."/>
            <person name="Wilson D."/>
            <person name="Wilson R.K."/>
            <person name="Wing R.A."/>
            <person name="Wolfner M.F."/>
            <person name="Wong A."/>
            <person name="Wong G.K."/>
            <person name="Wu C.I."/>
            <person name="Wu G."/>
            <person name="Yamamoto D."/>
            <person name="Yang H.P."/>
            <person name="Yang S.P."/>
            <person name="Yorke J.A."/>
            <person name="Yoshida K."/>
            <person name="Zdobnov E."/>
            <person name="Zhang P."/>
            <person name="Zhang Y."/>
            <person name="Zimin A.V."/>
            <person name="Baldwin J."/>
            <person name="Abdouelleil A."/>
            <person name="Abdulkadir J."/>
            <person name="Abebe A."/>
            <person name="Abera B."/>
            <person name="Abreu J."/>
            <person name="Acer S.C."/>
            <person name="Aftuck L."/>
            <person name="Alexander A."/>
            <person name="An P."/>
            <person name="Anderson E."/>
            <person name="Anderson S."/>
            <person name="Arachi H."/>
            <person name="Azer M."/>
            <person name="Bachantsang P."/>
            <person name="Barry A."/>
            <person name="Bayul T."/>
            <person name="Berlin A."/>
            <person name="Bessette D."/>
            <person name="Bloom T."/>
            <person name="Blye J."/>
            <person name="Boguslavskiy L."/>
            <person name="Bonnet C."/>
            <person name="Boukhgalter B."/>
            <person name="Bourzgui I."/>
            <person name="Brown A."/>
            <person name="Cahill P."/>
            <person name="Channer S."/>
            <person name="Cheshatsang Y."/>
            <person name="Chuda L."/>
            <person name="Citroen M."/>
            <person name="Collymore A."/>
            <person name="Cooke P."/>
            <person name="Costello M."/>
            <person name="D'Aco K."/>
            <person name="Daza R."/>
            <person name="De Haan G."/>
            <person name="DeGray S."/>
            <person name="DeMaso C."/>
            <person name="Dhargay N."/>
            <person name="Dooley K."/>
            <person name="Dooley E."/>
            <person name="Doricent M."/>
            <person name="Dorje P."/>
            <person name="Dorjee K."/>
            <person name="Dupes A."/>
            <person name="Elong R."/>
            <person name="Falk J."/>
            <person name="Farina A."/>
            <person name="Faro S."/>
            <person name="Ferguson D."/>
            <person name="Fisher S."/>
            <person name="Foley C.D."/>
            <person name="Franke A."/>
            <person name="Friedrich D."/>
            <person name="Gadbois L."/>
            <person name="Gearin G."/>
            <person name="Gearin C.R."/>
            <person name="Giannoukos G."/>
            <person name="Goode T."/>
            <person name="Graham J."/>
            <person name="Grandbois E."/>
            <person name="Grewal S."/>
            <person name="Gyaltsen K."/>
            <person name="Hafez N."/>
            <person name="Hagos B."/>
            <person name="Hall J."/>
            <person name="Henson C."/>
            <person name="Hollinger A."/>
            <person name="Honan T."/>
            <person name="Huard M.D."/>
            <person name="Hughes L."/>
            <person name="Hurhula B."/>
            <person name="Husby M.E."/>
            <person name="Kamat A."/>
            <person name="Kanga B."/>
            <person name="Kashin S."/>
            <person name="Khazanovich D."/>
            <person name="Kisner P."/>
            <person name="Lance K."/>
            <person name="Lara M."/>
            <person name="Lee W."/>
            <person name="Lennon N."/>
            <person name="Letendre F."/>
            <person name="LeVine R."/>
            <person name="Lipovsky A."/>
            <person name="Liu X."/>
            <person name="Liu J."/>
            <person name="Liu S."/>
            <person name="Lokyitsang T."/>
            <person name="Lokyitsang Y."/>
            <person name="Lubonja R."/>
            <person name="Lui A."/>
            <person name="MacDonald P."/>
            <person name="Magnisalis V."/>
            <person name="Maru K."/>
            <person name="Matthews C."/>
            <person name="McCusker W."/>
            <person name="McDonough S."/>
            <person name="Mehta T."/>
            <person name="Meldrim J."/>
            <person name="Meneus L."/>
            <person name="Mihai O."/>
            <person name="Mihalev A."/>
            <person name="Mihova T."/>
            <person name="Mittelman R."/>
            <person name="Mlenga V."/>
            <person name="Montmayeur A."/>
            <person name="Mulrain L."/>
            <person name="Navidi A."/>
            <person name="Naylor J."/>
            <person name="Negash T."/>
            <person name="Nguyen T."/>
            <person name="Nguyen N."/>
            <person name="Nicol R."/>
            <person name="Norbu C."/>
            <person name="Norbu N."/>
            <person name="Novod N."/>
            <person name="O'Neill B."/>
            <person name="Osman S."/>
            <person name="Markiewicz E."/>
            <person name="Oyono O.L."/>
            <person name="Patti C."/>
            <person name="Phunkhang P."/>
            <person name="Pierre F."/>
            <person name="Priest M."/>
            <person name="Raghuraman S."/>
            <person name="Rege F."/>
            <person name="Reyes R."/>
            <person name="Rise C."/>
            <person name="Rogov P."/>
            <person name="Ross K."/>
            <person name="Ryan E."/>
            <person name="Settipalli S."/>
            <person name="Shea T."/>
            <person name="Sherpa N."/>
            <person name="Shi L."/>
            <person name="Shih D."/>
            <person name="Sparrow T."/>
            <person name="Spaulding J."/>
            <person name="Stalker J."/>
            <person name="Stange-Thomann N."/>
            <person name="Stavropoulos S."/>
            <person name="Stone C."/>
            <person name="Strader C."/>
            <person name="Tesfaye S."/>
            <person name="Thomson T."/>
            <person name="Thoulutsang Y."/>
            <person name="Thoulutsang D."/>
            <person name="Topham K."/>
            <person name="Topping I."/>
            <person name="Tsamla T."/>
            <person name="Vassiliev H."/>
            <person name="Vo A."/>
            <person name="Wangchuk T."/>
            <person name="Wangdi T."/>
            <person name="Weiand M."/>
            <person name="Wilkinson J."/>
            <person name="Wilson A."/>
            <person name="Yadav S."/>
            <person name="Young G."/>
            <person name="Yu Q."/>
            <person name="Zembek L."/>
            <person name="Zhong D."/>
            <person name="Zimmer A."/>
            <person name="Zwirko Z."/>
            <person name="Jaffe D.B."/>
            <person name="Alvarez P."/>
            <person name="Brockman W."/>
            <person name="Butler J."/>
            <person name="Chin C."/>
            <person name="Gnerre S."/>
            <person name="Grabherr M."/>
            <person name="Kleber M."/>
            <person name="Mauceli E."/>
            <person name="MacCallum I."/>
        </authorList>
    </citation>
    <scope>NUCLEOTIDE SEQUENCE [LARGE SCALE GENOMIC DNA]</scope>
    <source>
        <strain evidence="5">Tucson 15287-2541.00</strain>
    </source>
</reference>
<evidence type="ECO:0000256" key="1">
    <source>
        <dbReference type="ARBA" id="ARBA00022786"/>
    </source>
</evidence>
<feature type="compositionally biased region" description="Low complexity" evidence="2">
    <location>
        <begin position="71"/>
        <end position="105"/>
    </location>
</feature>
<accession>B4J8H4</accession>
<dbReference type="PROSITE" id="PS51450">
    <property type="entry name" value="LRR"/>
    <property type="match status" value="1"/>
</dbReference>
<dbReference type="InterPro" id="IPR036047">
    <property type="entry name" value="F-box-like_dom_sf"/>
</dbReference>
<sequence length="753" mass="82182">MSETTATKPNPNDVAKLEDQRHVASVKTSKVSEPEATTTPMDTDKVQAQDQDHGLCVKQLSCAASTEDINTLTPSTPSQTPPQLLAAETTTTSTTTKTATASTAAIPENILSPPKSETQTDETNTATSTSCSPASEGQCSPKARAEQPKQKHQQQKQQTPTKRETTPKQELAQDQAETTVNGTIPKTGKPLVTALNKKLNKSASTSPRASRARKPKALPMYESEISDNKTGIKLCIKKSDAITAELAVGTSTVASPALPAPRSVAASKPARKRVRKPKPQDSDEGEYEPRKKKAGGGSSNNGQKKSSTSTSVQAEDDDEPGEQSVWAEKLPEEVLFRIFEHVIDTEGCLPTLFKLGRVCSLWRQVSLRPVLWRTMDLTTWIKEKYRTELKLKWFVDNRCSACTELNVSNFKISDINCFLAKLSNGCPNLTGITLSGWKGFFSDHLSFLVDNMKKLQRLDLSSINVEMNASKSAVGVNSLCSALQTMGTRLTHLYLAHNRLAGIPNIVSVLAAHCPNLELLDLSNVTTQATSHGVLYIEKLQHGCQKLKVLRVTNSHITPSTASMQEIMDSPGFPNLEELSVAALTDESRIIGDDHLQRILKSSSKLKLLDVRNCTRLTHESLIRLPAWDIKHLFLSGCSVTRDMGSGLELIASKWAHSLIELDLAWANVQHPIDNALRALAEKGSESPLAHLNLCGSSVSEEAVKEILTNCVHMSSINLASCRGLPRGVKRLMQGPQELRELRDVLGVEMKVQ</sequence>
<dbReference type="GO" id="GO:0031647">
    <property type="term" value="P:regulation of protein stability"/>
    <property type="evidence" value="ECO:0007669"/>
    <property type="project" value="EnsemblMetazoa"/>
</dbReference>
<feature type="compositionally biased region" description="Low complexity" evidence="2">
    <location>
        <begin position="300"/>
        <end position="311"/>
    </location>
</feature>
<dbReference type="InterPro" id="IPR001611">
    <property type="entry name" value="Leu-rich_rpt"/>
</dbReference>
<gene>
    <name evidence="4" type="primary">Dgri\GH21935</name>
    <name evidence="4" type="ORF">Dgri_GH21935</name>
</gene>
<organism evidence="5">
    <name type="scientific">Drosophila grimshawi</name>
    <name type="common">Hawaiian fruit fly</name>
    <name type="synonym">Idiomyia grimshawi</name>
    <dbReference type="NCBI Taxonomy" id="7222"/>
    <lineage>
        <taxon>Eukaryota</taxon>
        <taxon>Metazoa</taxon>
        <taxon>Ecdysozoa</taxon>
        <taxon>Arthropoda</taxon>
        <taxon>Hexapoda</taxon>
        <taxon>Insecta</taxon>
        <taxon>Pterygota</taxon>
        <taxon>Neoptera</taxon>
        <taxon>Endopterygota</taxon>
        <taxon>Diptera</taxon>
        <taxon>Brachycera</taxon>
        <taxon>Muscomorpha</taxon>
        <taxon>Ephydroidea</taxon>
        <taxon>Drosophilidae</taxon>
        <taxon>Drosophila</taxon>
        <taxon>Hawaiian Drosophila</taxon>
    </lineage>
</organism>
<dbReference type="SUPFAM" id="SSF52047">
    <property type="entry name" value="RNI-like"/>
    <property type="match status" value="1"/>
</dbReference>
<dbReference type="FunCoup" id="B4J8H4">
    <property type="interactions" value="477"/>
</dbReference>
<dbReference type="Proteomes" id="UP000001070">
    <property type="component" value="Unassembled WGS sequence"/>
</dbReference>
<feature type="compositionally biased region" description="Polar residues" evidence="2">
    <location>
        <begin position="115"/>
        <end position="138"/>
    </location>
</feature>
<feature type="compositionally biased region" description="Polar residues" evidence="2">
    <location>
        <begin position="1"/>
        <end position="10"/>
    </location>
</feature>
<evidence type="ECO:0000313" key="5">
    <source>
        <dbReference type="Proteomes" id="UP000001070"/>
    </source>
</evidence>
<protein>
    <submittedName>
        <fullName evidence="4">GH21935</fullName>
    </submittedName>
</protein>
<dbReference type="GO" id="GO:2000060">
    <property type="term" value="P:positive regulation of ubiquitin-dependent protein catabolic process"/>
    <property type="evidence" value="ECO:0007669"/>
    <property type="project" value="EnsemblMetazoa"/>
</dbReference>
<feature type="domain" description="F-box" evidence="3">
    <location>
        <begin position="324"/>
        <end position="375"/>
    </location>
</feature>
<dbReference type="PROSITE" id="PS50181">
    <property type="entry name" value="FBOX"/>
    <property type="match status" value="1"/>
</dbReference>
<dbReference type="GO" id="GO:0019005">
    <property type="term" value="C:SCF ubiquitin ligase complex"/>
    <property type="evidence" value="ECO:0007669"/>
    <property type="project" value="InterPro"/>
</dbReference>
<dbReference type="STRING" id="7222.B4J8H4"/>
<feature type="region of interest" description="Disordered" evidence="2">
    <location>
        <begin position="255"/>
        <end position="324"/>
    </location>
</feature>
<feature type="compositionally biased region" description="Polar residues" evidence="2">
    <location>
        <begin position="26"/>
        <end position="41"/>
    </location>
</feature>
<name>B4J8H4_DROGR</name>
<dbReference type="FunFam" id="3.80.10.10:FF:000741">
    <property type="entry name" value="Uncharacterized protein, isoform A"/>
    <property type="match status" value="1"/>
</dbReference>
<dbReference type="InterPro" id="IPR032675">
    <property type="entry name" value="LRR_dom_sf"/>
</dbReference>
<dbReference type="InterPro" id="IPR006553">
    <property type="entry name" value="Leu-rich_rpt_Cys-con_subtyp"/>
</dbReference>
<keyword evidence="5" id="KW-1185">Reference proteome</keyword>
<evidence type="ECO:0000313" key="4">
    <source>
        <dbReference type="EMBL" id="EDW02333.1"/>
    </source>
</evidence>
<dbReference type="OrthoDB" id="3134645at2759"/>
<keyword evidence="1" id="KW-0833">Ubl conjugation pathway</keyword>
<dbReference type="SMART" id="SM00367">
    <property type="entry name" value="LRR_CC"/>
    <property type="match status" value="5"/>
</dbReference>
<dbReference type="EMBL" id="CH916367">
    <property type="protein sequence ID" value="EDW02333.1"/>
    <property type="molecule type" value="Genomic_DNA"/>
</dbReference>
<feature type="region of interest" description="Disordered" evidence="2">
    <location>
        <begin position="1"/>
        <end position="50"/>
    </location>
</feature>
<dbReference type="SUPFAM" id="SSF81383">
    <property type="entry name" value="F-box domain"/>
    <property type="match status" value="1"/>
</dbReference>
<dbReference type="InterPro" id="IPR047922">
    <property type="entry name" value="FBXL6_F-box"/>
</dbReference>
<dbReference type="Gene3D" id="3.80.10.10">
    <property type="entry name" value="Ribonuclease Inhibitor"/>
    <property type="match status" value="2"/>
</dbReference>
<dbReference type="PANTHER" id="PTHR38926">
    <property type="entry name" value="F-BOX DOMAIN CONTAINING PROTEIN, EXPRESSED"/>
    <property type="match status" value="1"/>
</dbReference>
<dbReference type="HOGENOM" id="CLU_023545_0_0_1"/>
<dbReference type="OMA" id="WHEAASQ"/>
<feature type="compositionally biased region" description="Polar residues" evidence="2">
    <location>
        <begin position="175"/>
        <end position="184"/>
    </location>
</feature>
<dbReference type="eggNOG" id="KOG1947">
    <property type="taxonomic scope" value="Eukaryota"/>
</dbReference>
<dbReference type="SMR" id="B4J8H4"/>
<dbReference type="InParanoid" id="B4J8H4"/>
<dbReference type="PANTHER" id="PTHR38926:SF5">
    <property type="entry name" value="F-BOX AND LEUCINE-RICH REPEAT PROTEIN 6"/>
    <property type="match status" value="1"/>
</dbReference>
<feature type="region of interest" description="Disordered" evidence="2">
    <location>
        <begin position="68"/>
        <end position="222"/>
    </location>
</feature>
<dbReference type="CDD" id="cd22119">
    <property type="entry name" value="F-box_FBXL6"/>
    <property type="match status" value="1"/>
</dbReference>
<dbReference type="PhylomeDB" id="B4J8H4"/>
<dbReference type="Pfam" id="PF12937">
    <property type="entry name" value="F-box-like"/>
    <property type="match status" value="1"/>
</dbReference>
<dbReference type="GO" id="GO:0032093">
    <property type="term" value="F:SAM domain binding"/>
    <property type="evidence" value="ECO:0007669"/>
    <property type="project" value="EnsemblMetazoa"/>
</dbReference>
<evidence type="ECO:0000259" key="3">
    <source>
        <dbReference type="PROSITE" id="PS50181"/>
    </source>
</evidence>
<dbReference type="Gene3D" id="1.20.1280.50">
    <property type="match status" value="1"/>
</dbReference>
<evidence type="ECO:0000256" key="2">
    <source>
        <dbReference type="SAM" id="MobiDB-lite"/>
    </source>
</evidence>
<proteinExistence type="predicted"/>
<dbReference type="InterPro" id="IPR001810">
    <property type="entry name" value="F-box_dom"/>
</dbReference>